<keyword evidence="1" id="KW-1133">Transmembrane helix</keyword>
<name>A0ABM0SLE9_CAMSA</name>
<keyword evidence="1" id="KW-0812">Transmembrane</keyword>
<keyword evidence="2" id="KW-1185">Reference proteome</keyword>
<evidence type="ECO:0000313" key="2">
    <source>
        <dbReference type="Proteomes" id="UP000694864"/>
    </source>
</evidence>
<protein>
    <recommendedName>
        <fullName evidence="1">Endoplasmic reticulum transmembrane protein</fullName>
    </recommendedName>
</protein>
<evidence type="ECO:0000256" key="1">
    <source>
        <dbReference type="RuleBase" id="RU367026"/>
    </source>
</evidence>
<keyword evidence="1" id="KW-0813">Transport</keyword>
<feature type="transmembrane region" description="Helical" evidence="1">
    <location>
        <begin position="40"/>
        <end position="61"/>
    </location>
</feature>
<evidence type="ECO:0000313" key="3">
    <source>
        <dbReference type="RefSeq" id="XP_010412946.1"/>
    </source>
</evidence>
<dbReference type="RefSeq" id="XP_010412946.1">
    <property type="nucleotide sequence ID" value="XM_010414644.2"/>
</dbReference>
<dbReference type="InterPro" id="IPR008417">
    <property type="entry name" value="BAP29/BAP31"/>
</dbReference>
<dbReference type="GeneID" id="104699324"/>
<comment type="subcellular location">
    <subcellularLocation>
        <location evidence="1">Endoplasmic reticulum membrane</location>
        <topology evidence="1">Multi-pass membrane protein</topology>
    </subcellularLocation>
</comment>
<keyword evidence="1" id="KW-0256">Endoplasmic reticulum</keyword>
<comment type="function">
    <text evidence="1">May play a role in anterograde transport of membrane proteins from the endoplasmic reticulum to the Golgi.</text>
</comment>
<gene>
    <name evidence="3" type="primary">LOC104699324</name>
</gene>
<reference evidence="2" key="1">
    <citation type="journal article" date="2014" name="Nat. Commun.">
        <title>The emerging biofuel crop Camelina sativa retains a highly undifferentiated hexaploid genome structure.</title>
        <authorList>
            <person name="Kagale S."/>
            <person name="Koh C."/>
            <person name="Nixon J."/>
            <person name="Bollina V."/>
            <person name="Clarke W.E."/>
            <person name="Tuteja R."/>
            <person name="Spillane C."/>
            <person name="Robinson S.J."/>
            <person name="Links M.G."/>
            <person name="Clarke C."/>
            <person name="Higgins E.E."/>
            <person name="Huebert T."/>
            <person name="Sharpe A.G."/>
            <person name="Parkin I.A."/>
        </authorList>
    </citation>
    <scope>NUCLEOTIDE SEQUENCE [LARGE SCALE GENOMIC DNA]</scope>
    <source>
        <strain evidence="2">cv. DH55</strain>
    </source>
</reference>
<comment type="similarity">
    <text evidence="1">Belongs to the BCAP29/BCAP31 family.</text>
</comment>
<dbReference type="PANTHER" id="PTHR12701:SF12">
    <property type="entry name" value="ENDOPLASMIC RETICULUM TRANSMEMBRANE PROTEIN"/>
    <property type="match status" value="1"/>
</dbReference>
<dbReference type="Proteomes" id="UP000694864">
    <property type="component" value="Chromosome 6"/>
</dbReference>
<keyword evidence="1" id="KW-0472">Membrane</keyword>
<reference evidence="3" key="2">
    <citation type="submission" date="2025-08" db="UniProtKB">
        <authorList>
            <consortium name="RefSeq"/>
        </authorList>
    </citation>
    <scope>IDENTIFICATION</scope>
    <source>
        <tissue evidence="3">Leaf</tissue>
    </source>
</reference>
<sequence>MALEWTILAYATALEAIMVILLTMPGLNFLRKGLAVVTRYLLKPLLAIIPFCVFLLMDIYWKYETRISCDGDSCTASELLRYQKSIFKSQRNFLLIALALGFYWILYSVSNMVSKIEKLNQRVHRLRRNSR</sequence>
<feature type="transmembrane region" description="Helical" evidence="1">
    <location>
        <begin position="7"/>
        <end position="28"/>
    </location>
</feature>
<dbReference type="PANTHER" id="PTHR12701">
    <property type="entry name" value="BCR-ASSOCIATED PROTEIN, BAP"/>
    <property type="match status" value="1"/>
</dbReference>
<accession>A0ABM0SLE9</accession>
<keyword evidence="1" id="KW-0931">ER-Golgi transport</keyword>
<organism evidence="2 3">
    <name type="scientific">Camelina sativa</name>
    <name type="common">False flax</name>
    <name type="synonym">Myagrum sativum</name>
    <dbReference type="NCBI Taxonomy" id="90675"/>
    <lineage>
        <taxon>Eukaryota</taxon>
        <taxon>Viridiplantae</taxon>
        <taxon>Streptophyta</taxon>
        <taxon>Embryophyta</taxon>
        <taxon>Tracheophyta</taxon>
        <taxon>Spermatophyta</taxon>
        <taxon>Magnoliopsida</taxon>
        <taxon>eudicotyledons</taxon>
        <taxon>Gunneridae</taxon>
        <taxon>Pentapetalae</taxon>
        <taxon>rosids</taxon>
        <taxon>malvids</taxon>
        <taxon>Brassicales</taxon>
        <taxon>Brassicaceae</taxon>
        <taxon>Camelineae</taxon>
        <taxon>Camelina</taxon>
    </lineage>
</organism>
<keyword evidence="1" id="KW-0653">Protein transport</keyword>
<feature type="transmembrane region" description="Helical" evidence="1">
    <location>
        <begin position="93"/>
        <end position="110"/>
    </location>
</feature>
<proteinExistence type="inferred from homology"/>